<evidence type="ECO:0000313" key="2">
    <source>
        <dbReference type="Proteomes" id="UP000230407"/>
    </source>
</evidence>
<dbReference type="RefSeq" id="WP_100201616.1">
    <property type="nucleotide sequence ID" value="NZ_PGGW01000033.1"/>
</dbReference>
<keyword evidence="2" id="KW-1185">Reference proteome</keyword>
<comment type="caution">
    <text evidence="1">The sequence shown here is derived from an EMBL/GenBank/DDBJ whole genome shotgun (WGS) entry which is preliminary data.</text>
</comment>
<dbReference type="EMBL" id="PGGW01000033">
    <property type="protein sequence ID" value="PJE98144.1"/>
    <property type="molecule type" value="Genomic_DNA"/>
</dbReference>
<evidence type="ECO:0000313" key="1">
    <source>
        <dbReference type="EMBL" id="PJE98144.1"/>
    </source>
</evidence>
<sequence>MVGKITGGQWAVLERLAEREQAAETVRQTWMPVGGTTEAEAVRALEWAGLCRTVPAEEVLRANSSRPTTARAVRITPDGLNALAWHQGRTDAAPPCPAWTAKAADPAYREIALQPREMLLLRRYTHLLPGLAAAPAAAGTLWEALIEAHLDTAANRWRLQLDGTGLAGLAHAAHLEALAGQVAPRNRLHRAYDLTHPRPVPPAPCAEAAVGMVNPE</sequence>
<protein>
    <submittedName>
        <fullName evidence="1">Uncharacterized protein</fullName>
    </submittedName>
</protein>
<accession>A0A2M8M1R3</accession>
<gene>
    <name evidence="1" type="ORF">CUT44_08825</name>
</gene>
<organism evidence="1 2">
    <name type="scientific">Streptomyces carminius</name>
    <dbReference type="NCBI Taxonomy" id="2665496"/>
    <lineage>
        <taxon>Bacteria</taxon>
        <taxon>Bacillati</taxon>
        <taxon>Actinomycetota</taxon>
        <taxon>Actinomycetes</taxon>
        <taxon>Kitasatosporales</taxon>
        <taxon>Streptomycetaceae</taxon>
        <taxon>Streptomyces</taxon>
    </lineage>
</organism>
<dbReference type="AlphaFoldDB" id="A0A2M8M1R3"/>
<dbReference type="Proteomes" id="UP000230407">
    <property type="component" value="Unassembled WGS sequence"/>
</dbReference>
<reference evidence="1 2" key="1">
    <citation type="submission" date="2017-11" db="EMBL/GenBank/DDBJ databases">
        <title>Streptomyces carmine sp. nov., a novel actinomycete isolated from Sophora alopecuroides in Xinjiang, China.</title>
        <authorList>
            <person name="Wang Y."/>
            <person name="Luo X."/>
            <person name="Wan C."/>
            <person name="Zhang L."/>
        </authorList>
    </citation>
    <scope>NUCLEOTIDE SEQUENCE [LARGE SCALE GENOMIC DNA]</scope>
    <source>
        <strain evidence="1 2">TRM SA0054</strain>
    </source>
</reference>
<dbReference type="InterPro" id="IPR046302">
    <property type="entry name" value="DUF6417"/>
</dbReference>
<dbReference type="Pfam" id="PF19981">
    <property type="entry name" value="DUF6417"/>
    <property type="match status" value="1"/>
</dbReference>
<name>A0A2M8M1R3_9ACTN</name>
<proteinExistence type="predicted"/>